<sequence>MSEMQFQTDNQNEFGRPPEASGSDISGMLIKWGIASSRQQAEYVLIGIAVAVFVIAAFIYFSGSGASDVPTTPNWGTQTN</sequence>
<dbReference type="STRING" id="1798497.A3D71_03000"/>
<evidence type="ECO:0000256" key="1">
    <source>
        <dbReference type="SAM" id="MobiDB-lite"/>
    </source>
</evidence>
<comment type="caution">
    <text evidence="3">The sequence shown here is derived from an EMBL/GenBank/DDBJ whole genome shotgun (WGS) entry which is preliminary data.</text>
</comment>
<feature type="transmembrane region" description="Helical" evidence="2">
    <location>
        <begin position="43"/>
        <end position="61"/>
    </location>
</feature>
<feature type="region of interest" description="Disordered" evidence="1">
    <location>
        <begin position="1"/>
        <end position="21"/>
    </location>
</feature>
<proteinExistence type="predicted"/>
<reference evidence="3 4" key="1">
    <citation type="journal article" date="2016" name="Nat. Commun.">
        <title>Thousands of microbial genomes shed light on interconnected biogeochemical processes in an aquifer system.</title>
        <authorList>
            <person name="Anantharaman K."/>
            <person name="Brown C.T."/>
            <person name="Hug L.A."/>
            <person name="Sharon I."/>
            <person name="Castelle C.J."/>
            <person name="Probst A.J."/>
            <person name="Thomas B.C."/>
            <person name="Singh A."/>
            <person name="Wilkins M.J."/>
            <person name="Karaoz U."/>
            <person name="Brodie E.L."/>
            <person name="Williams K.H."/>
            <person name="Hubbard S.S."/>
            <person name="Banfield J.F."/>
        </authorList>
    </citation>
    <scope>NUCLEOTIDE SEQUENCE [LARGE SCALE GENOMIC DNA]</scope>
</reference>
<keyword evidence="2" id="KW-0472">Membrane</keyword>
<dbReference type="AlphaFoldDB" id="A0A1F6DW41"/>
<evidence type="ECO:0000313" key="4">
    <source>
        <dbReference type="Proteomes" id="UP000177652"/>
    </source>
</evidence>
<evidence type="ECO:0000256" key="2">
    <source>
        <dbReference type="SAM" id="Phobius"/>
    </source>
</evidence>
<accession>A0A1F6DW41</accession>
<organism evidence="3 4">
    <name type="scientific">Candidatus Kaiserbacteria bacterium RIFCSPHIGHO2_02_FULL_55_20</name>
    <dbReference type="NCBI Taxonomy" id="1798497"/>
    <lineage>
        <taxon>Bacteria</taxon>
        <taxon>Candidatus Kaiseribacteriota</taxon>
    </lineage>
</organism>
<keyword evidence="2" id="KW-1133">Transmembrane helix</keyword>
<gene>
    <name evidence="3" type="ORF">A3D71_03000</name>
</gene>
<dbReference type="EMBL" id="MFLK01000040">
    <property type="protein sequence ID" value="OGG65655.1"/>
    <property type="molecule type" value="Genomic_DNA"/>
</dbReference>
<feature type="compositionally biased region" description="Polar residues" evidence="1">
    <location>
        <begin position="1"/>
        <end position="13"/>
    </location>
</feature>
<name>A0A1F6DW41_9BACT</name>
<evidence type="ECO:0000313" key="3">
    <source>
        <dbReference type="EMBL" id="OGG65655.1"/>
    </source>
</evidence>
<dbReference type="Proteomes" id="UP000177652">
    <property type="component" value="Unassembled WGS sequence"/>
</dbReference>
<protein>
    <submittedName>
        <fullName evidence="3">Uncharacterized protein</fullName>
    </submittedName>
</protein>
<keyword evidence="2" id="KW-0812">Transmembrane</keyword>